<organism evidence="1 2">
    <name type="scientific">Vanilla planifolia</name>
    <name type="common">Vanilla</name>
    <dbReference type="NCBI Taxonomy" id="51239"/>
    <lineage>
        <taxon>Eukaryota</taxon>
        <taxon>Viridiplantae</taxon>
        <taxon>Streptophyta</taxon>
        <taxon>Embryophyta</taxon>
        <taxon>Tracheophyta</taxon>
        <taxon>Spermatophyta</taxon>
        <taxon>Magnoliopsida</taxon>
        <taxon>Liliopsida</taxon>
        <taxon>Asparagales</taxon>
        <taxon>Orchidaceae</taxon>
        <taxon>Vanilloideae</taxon>
        <taxon>Vanilleae</taxon>
        <taxon>Vanilla</taxon>
    </lineage>
</organism>
<reference evidence="1 2" key="1">
    <citation type="journal article" date="2020" name="Nat. Food">
        <title>A phased Vanilla planifolia genome enables genetic improvement of flavour and production.</title>
        <authorList>
            <person name="Hasing T."/>
            <person name="Tang H."/>
            <person name="Brym M."/>
            <person name="Khazi F."/>
            <person name="Huang T."/>
            <person name="Chambers A.H."/>
        </authorList>
    </citation>
    <scope>NUCLEOTIDE SEQUENCE [LARGE SCALE GENOMIC DNA]</scope>
    <source>
        <tissue evidence="1">Leaf</tissue>
    </source>
</reference>
<comment type="caution">
    <text evidence="1">The sequence shown here is derived from an EMBL/GenBank/DDBJ whole genome shotgun (WGS) entry which is preliminary data.</text>
</comment>
<accession>A0A835U7X9</accession>
<dbReference type="Proteomes" id="UP000636800">
    <property type="component" value="Unassembled WGS sequence"/>
</dbReference>
<dbReference type="EMBL" id="JADCNL010000069">
    <property type="protein sequence ID" value="KAG0451225.1"/>
    <property type="molecule type" value="Genomic_DNA"/>
</dbReference>
<proteinExistence type="predicted"/>
<dbReference type="OrthoDB" id="660799at2759"/>
<protein>
    <submittedName>
        <fullName evidence="1">Uncharacterized protein</fullName>
    </submittedName>
</protein>
<gene>
    <name evidence="1" type="ORF">HPP92_026525</name>
</gene>
<evidence type="ECO:0000313" key="2">
    <source>
        <dbReference type="Proteomes" id="UP000636800"/>
    </source>
</evidence>
<evidence type="ECO:0000313" key="1">
    <source>
        <dbReference type="EMBL" id="KAG0451225.1"/>
    </source>
</evidence>
<dbReference type="AlphaFoldDB" id="A0A835U7X9"/>
<keyword evidence="2" id="KW-1185">Reference proteome</keyword>
<sequence>MNFAKFRLERVFIVFTNTEKRMLEKQKNILQFKLLEPRRTIINSRKREKNKQKHIESMVTSIFDLSNSFDGWGHKITVAVEHNESRLKVLSYQNDELLKQAGMLRKKMLCYKQVLKCDVMMISGRLRMRWIFLGDADSQLFMHVGIWHELTSTFFSLLEDRLIGTLIRSADFSGTID</sequence>
<name>A0A835U7X9_VANPL</name>